<keyword evidence="4" id="KW-1185">Reference proteome</keyword>
<dbReference type="OrthoDB" id="3162439at2759"/>
<reference evidence="3 4" key="1">
    <citation type="journal article" date="2019" name="PLoS ONE">
        <title>Comparative genome analysis indicates high evolutionary potential of pathogenicity genes in Colletotrichum tanaceti.</title>
        <authorList>
            <person name="Lelwala R.V."/>
            <person name="Korhonen P.K."/>
            <person name="Young N.D."/>
            <person name="Scott J.B."/>
            <person name="Ades P.A."/>
            <person name="Gasser R.B."/>
            <person name="Taylor P.W.J."/>
        </authorList>
    </citation>
    <scope>NUCLEOTIDE SEQUENCE [LARGE SCALE GENOMIC DNA]</scope>
    <source>
        <strain evidence="3">BRIP57314</strain>
    </source>
</reference>
<dbReference type="PANTHER" id="PTHR33840">
    <property type="match status" value="1"/>
</dbReference>
<evidence type="ECO:0000259" key="2">
    <source>
        <dbReference type="Pfam" id="PF09994"/>
    </source>
</evidence>
<dbReference type="STRING" id="1306861.A0A4U6XJ64"/>
<feature type="compositionally biased region" description="Polar residues" evidence="1">
    <location>
        <begin position="1"/>
        <end position="19"/>
    </location>
</feature>
<comment type="caution">
    <text evidence="3">The sequence shown here is derived from an EMBL/GenBank/DDBJ whole genome shotgun (WGS) entry which is preliminary data.</text>
</comment>
<sequence>MHPNLPRSSNPRQGNNNSGKGHGDQPGSGAYRGGPTSHGPRRKLILCFDGTGNKFRGDDSDSNILKIFRMLDSSSDDQSGIGTYVVSENLTHNGVRAKCKSWYQMAKDSAVGSSFDQHVVGGYRFLMRYYSPGDDIYMFGFSRGAYVARFLAEMLDFVGLLLHGNEEMVAFAWSSFSQWQCRRTNSTPEGKEEREKMYRFLKGFRETFSRPIRRIRFLGLFDTVNSVPRFETAWMQRSKFPYTARSSAKVVRHAVSIDERRAKFRQDLIYQEPKCRSKSKKKEKKEAAKQAVERRQPFNEKVQELQEKYRPGRRSTLAPDDAVAAEDRGRRKSRNRVRSAEENADHPIPFRSRSRSRSRAATDDGSRSYHSHAEHDASSTHSKPPMEDLTYDSDDDEADQDVDEVWFAGGHGDIGGGWDAVAGRKNASHIPLVWMVREAMRAGLGFDVEQLEYLGCVESMAGGSTSPTPQEEGFGVPEIHVDAPSPPAEAQPAESSSSGTATEPTDEENSEGLTHACSTTTAFGELIRTAQEAEIHDSLDFACGMHPVSVFMWRVMEYLPFRRLDLRPDGSWKPIRWPLPRGEVRDIPEKVRVHGSVIRRMERDEMYRPGNLIVGGGGRGCRVAPKKYGIGEWVCVKGEGDVIDEVWMRRPQVDKKETSTLED</sequence>
<dbReference type="InterPro" id="IPR018712">
    <property type="entry name" value="Tle1-like_cat"/>
</dbReference>
<gene>
    <name evidence="3" type="primary">YEL023C</name>
    <name evidence="3" type="ORF">CTA1_1895</name>
</gene>
<name>A0A4U6XJ64_9PEZI</name>
<dbReference type="PANTHER" id="PTHR33840:SF2">
    <property type="entry name" value="TLE1 PHOSPHOLIPASE DOMAIN-CONTAINING PROTEIN"/>
    <property type="match status" value="1"/>
</dbReference>
<evidence type="ECO:0000256" key="1">
    <source>
        <dbReference type="SAM" id="MobiDB-lite"/>
    </source>
</evidence>
<dbReference type="Pfam" id="PF09994">
    <property type="entry name" value="T6SS_Tle1-like_cat"/>
    <property type="match status" value="1"/>
</dbReference>
<feature type="domain" description="T6SS Phospholipase effector Tle1-like catalytic" evidence="2">
    <location>
        <begin position="42"/>
        <end position="438"/>
    </location>
</feature>
<dbReference type="AlphaFoldDB" id="A0A4U6XJ64"/>
<feature type="region of interest" description="Disordered" evidence="1">
    <location>
        <begin position="275"/>
        <end position="397"/>
    </location>
</feature>
<organism evidence="3 4">
    <name type="scientific">Colletotrichum tanaceti</name>
    <dbReference type="NCBI Taxonomy" id="1306861"/>
    <lineage>
        <taxon>Eukaryota</taxon>
        <taxon>Fungi</taxon>
        <taxon>Dikarya</taxon>
        <taxon>Ascomycota</taxon>
        <taxon>Pezizomycotina</taxon>
        <taxon>Sordariomycetes</taxon>
        <taxon>Hypocreomycetidae</taxon>
        <taxon>Glomerellales</taxon>
        <taxon>Glomerellaceae</taxon>
        <taxon>Colletotrichum</taxon>
        <taxon>Colletotrichum destructivum species complex</taxon>
    </lineage>
</organism>
<feature type="compositionally biased region" description="Basic and acidic residues" evidence="1">
    <location>
        <begin position="284"/>
        <end position="310"/>
    </location>
</feature>
<evidence type="ECO:0000313" key="3">
    <source>
        <dbReference type="EMBL" id="TKW55539.1"/>
    </source>
</evidence>
<feature type="region of interest" description="Disordered" evidence="1">
    <location>
        <begin position="462"/>
        <end position="513"/>
    </location>
</feature>
<feature type="region of interest" description="Disordered" evidence="1">
    <location>
        <begin position="1"/>
        <end position="38"/>
    </location>
</feature>
<dbReference type="EMBL" id="PJEX01000095">
    <property type="protein sequence ID" value="TKW55539.1"/>
    <property type="molecule type" value="Genomic_DNA"/>
</dbReference>
<feature type="compositionally biased region" description="Basic and acidic residues" evidence="1">
    <location>
        <begin position="360"/>
        <end position="378"/>
    </location>
</feature>
<proteinExistence type="predicted"/>
<dbReference type="Proteomes" id="UP000310108">
    <property type="component" value="Unassembled WGS sequence"/>
</dbReference>
<protein>
    <recommendedName>
        <fullName evidence="2">T6SS Phospholipase effector Tle1-like catalytic domain-containing protein</fullName>
    </recommendedName>
</protein>
<accession>A0A4U6XJ64</accession>
<evidence type="ECO:0000313" key="4">
    <source>
        <dbReference type="Proteomes" id="UP000310108"/>
    </source>
</evidence>